<proteinExistence type="predicted"/>
<dbReference type="AlphaFoldDB" id="A0A1F7UXX1"/>
<sequence length="140" mass="16372">MLITKFFDFKQFFTPWYLLARAPSPLSRPFMLAWLIGGGVLVVIGLALKFYARFRRALPVSLARWWRRVGTTLILSGLVSFLLLFFRYEHAPILGARILMVILLVATLADLGRLLWQRKVKVPLEVVDEERRQRLRKYLP</sequence>
<evidence type="ECO:0000256" key="1">
    <source>
        <dbReference type="SAM" id="Phobius"/>
    </source>
</evidence>
<protein>
    <submittedName>
        <fullName evidence="2">Uncharacterized protein</fullName>
    </submittedName>
</protein>
<feature type="transmembrane region" description="Helical" evidence="1">
    <location>
        <begin position="69"/>
        <end position="88"/>
    </location>
</feature>
<accession>A0A1F7UXX1</accession>
<feature type="transmembrane region" description="Helical" evidence="1">
    <location>
        <begin position="94"/>
        <end position="116"/>
    </location>
</feature>
<keyword evidence="1" id="KW-0812">Transmembrane</keyword>
<keyword evidence="1" id="KW-1133">Transmembrane helix</keyword>
<dbReference type="Proteomes" id="UP000176846">
    <property type="component" value="Unassembled WGS sequence"/>
</dbReference>
<feature type="transmembrane region" description="Helical" evidence="1">
    <location>
        <begin position="30"/>
        <end position="48"/>
    </location>
</feature>
<gene>
    <name evidence="2" type="ORF">A2936_05290</name>
</gene>
<keyword evidence="1" id="KW-0472">Membrane</keyword>
<comment type="caution">
    <text evidence="2">The sequence shown here is derived from an EMBL/GenBank/DDBJ whole genome shotgun (WGS) entry which is preliminary data.</text>
</comment>
<dbReference type="EMBL" id="MGEK01000003">
    <property type="protein sequence ID" value="OGL83099.1"/>
    <property type="molecule type" value="Genomic_DNA"/>
</dbReference>
<organism evidence="2 3">
    <name type="scientific">Candidatus Uhrbacteria bacterium RIFCSPLOWO2_01_FULL_47_25</name>
    <dbReference type="NCBI Taxonomy" id="1802402"/>
    <lineage>
        <taxon>Bacteria</taxon>
        <taxon>Candidatus Uhriibacteriota</taxon>
    </lineage>
</organism>
<evidence type="ECO:0000313" key="2">
    <source>
        <dbReference type="EMBL" id="OGL83099.1"/>
    </source>
</evidence>
<reference evidence="2 3" key="1">
    <citation type="journal article" date="2016" name="Nat. Commun.">
        <title>Thousands of microbial genomes shed light on interconnected biogeochemical processes in an aquifer system.</title>
        <authorList>
            <person name="Anantharaman K."/>
            <person name="Brown C.T."/>
            <person name="Hug L.A."/>
            <person name="Sharon I."/>
            <person name="Castelle C.J."/>
            <person name="Probst A.J."/>
            <person name="Thomas B.C."/>
            <person name="Singh A."/>
            <person name="Wilkins M.J."/>
            <person name="Karaoz U."/>
            <person name="Brodie E.L."/>
            <person name="Williams K.H."/>
            <person name="Hubbard S.S."/>
            <person name="Banfield J.F."/>
        </authorList>
    </citation>
    <scope>NUCLEOTIDE SEQUENCE [LARGE SCALE GENOMIC DNA]</scope>
</reference>
<evidence type="ECO:0000313" key="3">
    <source>
        <dbReference type="Proteomes" id="UP000176846"/>
    </source>
</evidence>
<name>A0A1F7UXX1_9BACT</name>